<organism evidence="1 2">
    <name type="scientific">Ideonella alba</name>
    <dbReference type="NCBI Taxonomy" id="2824118"/>
    <lineage>
        <taxon>Bacteria</taxon>
        <taxon>Pseudomonadati</taxon>
        <taxon>Pseudomonadota</taxon>
        <taxon>Betaproteobacteria</taxon>
        <taxon>Burkholderiales</taxon>
        <taxon>Sphaerotilaceae</taxon>
        <taxon>Ideonella</taxon>
    </lineage>
</organism>
<dbReference type="RefSeq" id="WP_210854981.1">
    <property type="nucleotide sequence ID" value="NZ_JAGQDD010000012.1"/>
</dbReference>
<proteinExistence type="predicted"/>
<gene>
    <name evidence="1" type="ORF">KAK03_15460</name>
</gene>
<sequence>MDNAQAKLDWLSQVLGVAAGQGPEESGKFSLSGFTDAIANLGDKVVAHFLSAEVEGLKKLGLNTDRLAQDQAAQEKALADAKAITDPDKRAAALERIRQRLSEIKAHANALEAAAREVMGKSKDAPTPAQKSAIYKKALEDRYGLTITVPEGMTNTHFDRVYDMMGTVPKSQAKHDKLKILNYNSSSGSGSYNRGLGRVTMGDFGDASGTEDYVVDGTTHAANSFDVTTLHELGHALDAEQQIMQNHGNKAGCGGWTRQSAASVGTALLAHLKKTVTLSKPIADDALRTAIDQGLTGTQAPKPDDATDEDWQKVIGYVRAHCLTIIAAAKPWWKAPVDVDGTVYVESYSNDWWSYQLASRAGTLVNSYQWRAPGEWFAEVYAISWLKRTKPPAAVDASVAAYMWQD</sequence>
<accession>A0A940YG56</accession>
<name>A0A940YG56_9BURK</name>
<dbReference type="AlphaFoldDB" id="A0A940YG56"/>
<dbReference type="Proteomes" id="UP000676246">
    <property type="component" value="Unassembled WGS sequence"/>
</dbReference>
<reference evidence="1 2" key="1">
    <citation type="submission" date="2021-04" db="EMBL/GenBank/DDBJ databases">
        <title>The genome sequence of Ideonella sp. 3Y2.</title>
        <authorList>
            <person name="Liu Y."/>
        </authorList>
    </citation>
    <scope>NUCLEOTIDE SEQUENCE [LARGE SCALE GENOMIC DNA]</scope>
    <source>
        <strain evidence="1 2">3Y2</strain>
    </source>
</reference>
<dbReference type="EMBL" id="JAGQDD010000012">
    <property type="protein sequence ID" value="MBQ0931880.1"/>
    <property type="molecule type" value="Genomic_DNA"/>
</dbReference>
<keyword evidence="2" id="KW-1185">Reference proteome</keyword>
<evidence type="ECO:0000313" key="2">
    <source>
        <dbReference type="Proteomes" id="UP000676246"/>
    </source>
</evidence>
<comment type="caution">
    <text evidence="1">The sequence shown here is derived from an EMBL/GenBank/DDBJ whole genome shotgun (WGS) entry which is preliminary data.</text>
</comment>
<protein>
    <submittedName>
        <fullName evidence="1">Uncharacterized protein</fullName>
    </submittedName>
</protein>
<evidence type="ECO:0000313" key="1">
    <source>
        <dbReference type="EMBL" id="MBQ0931880.1"/>
    </source>
</evidence>